<gene>
    <name evidence="2" type="ORF">MsAm2_03930</name>
</gene>
<evidence type="ECO:0000313" key="3">
    <source>
        <dbReference type="Proteomes" id="UP001304970"/>
    </source>
</evidence>
<evidence type="ECO:0000256" key="1">
    <source>
        <dbReference type="SAM" id="Phobius"/>
    </source>
</evidence>
<protein>
    <submittedName>
        <fullName evidence="2">Uncharacterized protein</fullName>
    </submittedName>
</protein>
<reference evidence="2 3" key="1">
    <citation type="submission" date="2023-07" db="EMBL/GenBank/DDBJ databases">
        <title>Closed genome sequence of Methanosarcinaceae archaeon Am2.</title>
        <authorList>
            <person name="Poehlein A."/>
            <person name="Protasov E."/>
            <person name="Platt K."/>
            <person name="Reeh H."/>
            <person name="Daniel R."/>
            <person name="Brune A."/>
        </authorList>
    </citation>
    <scope>NUCLEOTIDE SEQUENCE [LARGE SCALE GENOMIC DNA]</scope>
    <source>
        <strain evidence="2 3">Am2</strain>
    </source>
</reference>
<keyword evidence="1" id="KW-1133">Transmembrane helix</keyword>
<feature type="transmembrane region" description="Helical" evidence="1">
    <location>
        <begin position="133"/>
        <end position="158"/>
    </location>
</feature>
<keyword evidence="1" id="KW-0812">Transmembrane</keyword>
<dbReference type="AlphaFoldDB" id="A0AA96V635"/>
<keyword evidence="1" id="KW-0472">Membrane</keyword>
<keyword evidence="3" id="KW-1185">Reference proteome</keyword>
<organism evidence="2 3">
    <name type="scientific">Methanolapillus ohkumae</name>
    <dbReference type="NCBI Taxonomy" id="3028298"/>
    <lineage>
        <taxon>Archaea</taxon>
        <taxon>Methanobacteriati</taxon>
        <taxon>Methanobacteriota</taxon>
        <taxon>Stenosarchaea group</taxon>
        <taxon>Methanomicrobia</taxon>
        <taxon>Methanosarcinales</taxon>
        <taxon>Methanosarcinaceae</taxon>
        <taxon>Methanolapillus</taxon>
    </lineage>
</organism>
<sequence length="161" mass="18524">MIGSRLSNCLFNKNRYNKPSSSTSTSLQYDTPKIFPDSKSSPKSLILQNDENLFFCCCETIGLCTKCGEEHELTYHNKGVLCEKCYWVYSFSEKNKNNPSNSNIKQNNKIEKSSSIVTSENNNKIHMENKPRYGVLITCLTLMLIVLLFLWELLILIFKTM</sequence>
<dbReference type="EMBL" id="CP131061">
    <property type="protein sequence ID" value="WNY26621.1"/>
    <property type="molecule type" value="Genomic_DNA"/>
</dbReference>
<proteinExistence type="predicted"/>
<dbReference type="Proteomes" id="UP001304970">
    <property type="component" value="Chromosome"/>
</dbReference>
<name>A0AA96V635_9EURY</name>
<accession>A0AA96V635</accession>
<evidence type="ECO:0000313" key="2">
    <source>
        <dbReference type="EMBL" id="WNY26621.1"/>
    </source>
</evidence>